<organism evidence="1">
    <name type="scientific">mine drainage metagenome</name>
    <dbReference type="NCBI Taxonomy" id="410659"/>
    <lineage>
        <taxon>unclassified sequences</taxon>
        <taxon>metagenomes</taxon>
        <taxon>ecological metagenomes</taxon>
    </lineage>
</organism>
<dbReference type="EMBL" id="MLJW01001136">
    <property type="protein sequence ID" value="OIQ79925.1"/>
    <property type="molecule type" value="Genomic_DNA"/>
</dbReference>
<dbReference type="AlphaFoldDB" id="A0A1J5QVK4"/>
<name>A0A1J5QVK4_9ZZZZ</name>
<evidence type="ECO:0000313" key="1">
    <source>
        <dbReference type="EMBL" id="OIQ79925.1"/>
    </source>
</evidence>
<protein>
    <recommendedName>
        <fullName evidence="2">Glycosyl transferase family 2</fullName>
    </recommendedName>
</protein>
<dbReference type="SUPFAM" id="SSF53448">
    <property type="entry name" value="Nucleotide-diphospho-sugar transferases"/>
    <property type="match status" value="1"/>
</dbReference>
<proteinExistence type="predicted"/>
<gene>
    <name evidence="1" type="ORF">GALL_383240</name>
</gene>
<evidence type="ECO:0008006" key="2">
    <source>
        <dbReference type="Google" id="ProtNLM"/>
    </source>
</evidence>
<comment type="caution">
    <text evidence="1">The sequence shown here is derived from an EMBL/GenBank/DDBJ whole genome shotgun (WGS) entry which is preliminary data.</text>
</comment>
<accession>A0A1J5QVK4</accession>
<dbReference type="InterPro" id="IPR029044">
    <property type="entry name" value="Nucleotide-diphossugar_trans"/>
</dbReference>
<dbReference type="Gene3D" id="3.90.550.10">
    <property type="entry name" value="Spore Coat Polysaccharide Biosynthesis Protein SpsA, Chain A"/>
    <property type="match status" value="1"/>
</dbReference>
<sequence length="302" mass="33427">MSVLMCCRDNSHIYAVLDGCTDRSEEIIDHIIDTYSGVPITRVYAPDVHELLSINAGLKAANQDEDGFNIVLQDDVILAEFRFEQKVLALYEWAGSKLGYVSFRLGANFKADAAISEEDVPYCDYVENAYGHGIQDADVLLPGQFAYRSVPIKSPVCIPTVLIRTLGSFNERLAPYGHDDLEFAVRLIKAGYRNGVFSLRFHSDVKWGGTRTSPHPLLNKIIARNMALIREWDGSAIADICTAEQPKDILKVPGLGESNDEAIGLAEWNKNRDKLQNFGTGNSINALSAAKAILKKMSNLFK</sequence>
<reference evidence="1" key="1">
    <citation type="submission" date="2016-10" db="EMBL/GenBank/DDBJ databases">
        <title>Sequence of Gallionella enrichment culture.</title>
        <authorList>
            <person name="Poehlein A."/>
            <person name="Muehling M."/>
            <person name="Daniel R."/>
        </authorList>
    </citation>
    <scope>NUCLEOTIDE SEQUENCE</scope>
</reference>